<dbReference type="InterPro" id="IPR050796">
    <property type="entry name" value="SCF_F-box_component"/>
</dbReference>
<feature type="compositionally biased region" description="Basic and acidic residues" evidence="1">
    <location>
        <begin position="438"/>
        <end position="453"/>
    </location>
</feature>
<evidence type="ECO:0000259" key="2">
    <source>
        <dbReference type="PROSITE" id="PS50181"/>
    </source>
</evidence>
<evidence type="ECO:0000313" key="4">
    <source>
        <dbReference type="Proteomes" id="UP000594261"/>
    </source>
</evidence>
<dbReference type="PROSITE" id="PS50181">
    <property type="entry name" value="FBOX"/>
    <property type="match status" value="1"/>
</dbReference>
<dbReference type="OrthoDB" id="5314306at2759"/>
<dbReference type="KEGG" id="qlo:115954790"/>
<dbReference type="InterPro" id="IPR013187">
    <property type="entry name" value="F-box-assoc_dom_typ3"/>
</dbReference>
<dbReference type="Gramene" id="QL08p040468:mrna">
    <property type="protein sequence ID" value="QL08p040468:mrna"/>
    <property type="gene ID" value="QL08p040468"/>
</dbReference>
<dbReference type="NCBIfam" id="TIGR01640">
    <property type="entry name" value="F_box_assoc_1"/>
    <property type="match status" value="1"/>
</dbReference>
<protein>
    <recommendedName>
        <fullName evidence="2">F-box domain-containing protein</fullName>
    </recommendedName>
</protein>
<dbReference type="GeneID" id="115954790"/>
<dbReference type="InterPro" id="IPR017451">
    <property type="entry name" value="F-box-assoc_interact_dom"/>
</dbReference>
<dbReference type="CDD" id="cd22157">
    <property type="entry name" value="F-box_AtFBW1-like"/>
    <property type="match status" value="1"/>
</dbReference>
<dbReference type="RefSeq" id="XP_030928587.1">
    <property type="nucleotide sequence ID" value="XM_031072727.1"/>
</dbReference>
<accession>A0A7N2MBU9</accession>
<dbReference type="AlphaFoldDB" id="A0A7N2MBU9"/>
<proteinExistence type="predicted"/>
<reference evidence="3" key="2">
    <citation type="submission" date="2021-01" db="UniProtKB">
        <authorList>
            <consortium name="EnsemblPlants"/>
        </authorList>
    </citation>
    <scope>IDENTIFICATION</scope>
</reference>
<name>A0A7N2MBU9_QUELO</name>
<dbReference type="Pfam" id="PF08268">
    <property type="entry name" value="FBA_3"/>
    <property type="match status" value="1"/>
</dbReference>
<dbReference type="PANTHER" id="PTHR31672">
    <property type="entry name" value="BNACNNG10540D PROTEIN"/>
    <property type="match status" value="1"/>
</dbReference>
<organism evidence="3 4">
    <name type="scientific">Quercus lobata</name>
    <name type="common">Valley oak</name>
    <dbReference type="NCBI Taxonomy" id="97700"/>
    <lineage>
        <taxon>Eukaryota</taxon>
        <taxon>Viridiplantae</taxon>
        <taxon>Streptophyta</taxon>
        <taxon>Embryophyta</taxon>
        <taxon>Tracheophyta</taxon>
        <taxon>Spermatophyta</taxon>
        <taxon>Magnoliopsida</taxon>
        <taxon>eudicotyledons</taxon>
        <taxon>Gunneridae</taxon>
        <taxon>Pentapetalae</taxon>
        <taxon>rosids</taxon>
        <taxon>fabids</taxon>
        <taxon>Fagales</taxon>
        <taxon>Fagaceae</taxon>
        <taxon>Quercus</taxon>
    </lineage>
</organism>
<dbReference type="Gene3D" id="1.20.1280.50">
    <property type="match status" value="1"/>
</dbReference>
<keyword evidence="4" id="KW-1185">Reference proteome</keyword>
<sequence length="460" mass="52859">MSDYLPDVVIFEILSRLPVKSLIRFRSVSKTWFSLITSHDFIAMHLNRTLSNTKDPPYLLFRHYDEKMEKEHFALLSSNDPFPRNHFSKHLHCKLNLSVSNSDPNPGPPNRLVLKKQMKERGFFAYPSDFIELHFPFKYLEKEFIYIVGSSNGIVCLLDATPSNTDYDIVPILWNPSIRKAIYLPRPAVKFPFSYLPMEHDGFGYDPITDDYKLVRIVYLYGWGNQHTRENISPLIHIFSLRTGVWRTIPDPGSQFHIVQQSDSVFVNGSVHWLAETEKNIRFDSDDSDDDDTFHNGIFTFDIGDEIFHEMAVPKCVELVYDLNMNLAVLGGSLALVPCNRWNLGVEQYSVWVMKEYGVAESWTKMFDIDVGEGLRRVVGFTNNGEALVTKDGKLLFYNPSSRRTLNPHIHAQPASLYLDTYMDSLVLLNVEDGALGRQEDSSSASKDKDYQEVKGWGQF</sequence>
<dbReference type="InterPro" id="IPR001810">
    <property type="entry name" value="F-box_dom"/>
</dbReference>
<feature type="domain" description="F-box" evidence="2">
    <location>
        <begin position="1"/>
        <end position="46"/>
    </location>
</feature>
<dbReference type="SUPFAM" id="SSF81383">
    <property type="entry name" value="F-box domain"/>
    <property type="match status" value="1"/>
</dbReference>
<evidence type="ECO:0000256" key="1">
    <source>
        <dbReference type="SAM" id="MobiDB-lite"/>
    </source>
</evidence>
<dbReference type="Pfam" id="PF00646">
    <property type="entry name" value="F-box"/>
    <property type="match status" value="1"/>
</dbReference>
<dbReference type="PANTHER" id="PTHR31672:SF10">
    <property type="entry name" value="F-BOX DOMAIN-CONTAINING PROTEIN"/>
    <property type="match status" value="1"/>
</dbReference>
<gene>
    <name evidence="3" type="primary">LOC115954790</name>
</gene>
<evidence type="ECO:0000313" key="3">
    <source>
        <dbReference type="EnsemblPlants" id="QL08p040468:mrna"/>
    </source>
</evidence>
<dbReference type="EnsemblPlants" id="QL08p040468:mrna">
    <property type="protein sequence ID" value="QL08p040468:mrna"/>
    <property type="gene ID" value="QL08p040468"/>
</dbReference>
<feature type="region of interest" description="Disordered" evidence="1">
    <location>
        <begin position="438"/>
        <end position="460"/>
    </location>
</feature>
<reference evidence="3 4" key="1">
    <citation type="journal article" date="2016" name="G3 (Bethesda)">
        <title>First Draft Assembly and Annotation of the Genome of a California Endemic Oak Quercus lobata Nee (Fagaceae).</title>
        <authorList>
            <person name="Sork V.L."/>
            <person name="Fitz-Gibbon S.T."/>
            <person name="Puiu D."/>
            <person name="Crepeau M."/>
            <person name="Gugger P.F."/>
            <person name="Sherman R."/>
            <person name="Stevens K."/>
            <person name="Langley C.H."/>
            <person name="Pellegrini M."/>
            <person name="Salzberg S.L."/>
        </authorList>
    </citation>
    <scope>NUCLEOTIDE SEQUENCE [LARGE SCALE GENOMIC DNA]</scope>
    <source>
        <strain evidence="3 4">cv. SW786</strain>
    </source>
</reference>
<dbReference type="SMART" id="SM00256">
    <property type="entry name" value="FBOX"/>
    <property type="match status" value="1"/>
</dbReference>
<dbReference type="RefSeq" id="XP_030928585.1">
    <property type="nucleotide sequence ID" value="XM_031072725.1"/>
</dbReference>
<dbReference type="Proteomes" id="UP000594261">
    <property type="component" value="Chromosome 8"/>
</dbReference>
<dbReference type="InterPro" id="IPR036047">
    <property type="entry name" value="F-box-like_dom_sf"/>
</dbReference>
<dbReference type="OMA" id="QHTRENI"/>
<dbReference type="InParanoid" id="A0A7N2MBU9"/>
<dbReference type="EMBL" id="LRBV02000008">
    <property type="status" value="NOT_ANNOTATED_CDS"/>
    <property type="molecule type" value="Genomic_DNA"/>
</dbReference>